<dbReference type="InterPro" id="IPR016195">
    <property type="entry name" value="Pol/histidinol_Pase-like"/>
</dbReference>
<reference evidence="3" key="1">
    <citation type="submission" date="2016-11" db="EMBL/GenBank/DDBJ databases">
        <authorList>
            <person name="Varghese N."/>
            <person name="Submissions S."/>
        </authorList>
    </citation>
    <scope>NUCLEOTIDE SEQUENCE [LARGE SCALE GENOMIC DNA]</scope>
    <source>
        <strain evidence="3">DSM 18095</strain>
    </source>
</reference>
<proteinExistence type="predicted"/>
<dbReference type="STRING" id="1123404.SAMN02745784_03159"/>
<accession>A0A1M4ZQV6</accession>
<dbReference type="EMBL" id="FQTY01000029">
    <property type="protein sequence ID" value="SHF20480.1"/>
    <property type="molecule type" value="Genomic_DNA"/>
</dbReference>
<gene>
    <name evidence="2" type="ORF">SAMN02745784_03159</name>
</gene>
<dbReference type="InterPro" id="IPR004013">
    <property type="entry name" value="PHP_dom"/>
</dbReference>
<evidence type="ECO:0000259" key="1">
    <source>
        <dbReference type="Pfam" id="PF02811"/>
    </source>
</evidence>
<evidence type="ECO:0000313" key="2">
    <source>
        <dbReference type="EMBL" id="SHF20480.1"/>
    </source>
</evidence>
<name>A0A1M4ZQV6_9FIRM</name>
<dbReference type="Proteomes" id="UP000184114">
    <property type="component" value="Unassembled WGS sequence"/>
</dbReference>
<dbReference type="InterPro" id="IPR052018">
    <property type="entry name" value="PHP_domain"/>
</dbReference>
<dbReference type="GeneID" id="90995234"/>
<dbReference type="PANTHER" id="PTHR42924:SF3">
    <property type="entry name" value="POLYMERASE_HISTIDINOL PHOSPHATASE N-TERMINAL DOMAIN-CONTAINING PROTEIN"/>
    <property type="match status" value="1"/>
</dbReference>
<dbReference type="CDD" id="cd07432">
    <property type="entry name" value="PHP_HisPPase"/>
    <property type="match status" value="1"/>
</dbReference>
<dbReference type="Pfam" id="PF02811">
    <property type="entry name" value="PHP"/>
    <property type="match status" value="1"/>
</dbReference>
<feature type="domain" description="PHP" evidence="1">
    <location>
        <begin position="4"/>
        <end position="98"/>
    </location>
</feature>
<dbReference type="RefSeq" id="WP_072978049.1">
    <property type="nucleotide sequence ID" value="NZ_FQTY01000029.1"/>
</dbReference>
<dbReference type="Pfam" id="PF13263">
    <property type="entry name" value="PHP_C"/>
    <property type="match status" value="1"/>
</dbReference>
<keyword evidence="3" id="KW-1185">Reference proteome</keyword>
<dbReference type="SUPFAM" id="SSF89550">
    <property type="entry name" value="PHP domain-like"/>
    <property type="match status" value="1"/>
</dbReference>
<organism evidence="2 3">
    <name type="scientific">Tissierella praeacuta DSM 18095</name>
    <dbReference type="NCBI Taxonomy" id="1123404"/>
    <lineage>
        <taxon>Bacteria</taxon>
        <taxon>Bacillati</taxon>
        <taxon>Bacillota</taxon>
        <taxon>Tissierellia</taxon>
        <taxon>Tissierellales</taxon>
        <taxon>Tissierellaceae</taxon>
        <taxon>Tissierella</taxon>
    </lineage>
</organism>
<dbReference type="PANTHER" id="PTHR42924">
    <property type="entry name" value="EXONUCLEASE"/>
    <property type="match status" value="1"/>
</dbReference>
<evidence type="ECO:0000313" key="3">
    <source>
        <dbReference type="Proteomes" id="UP000184114"/>
    </source>
</evidence>
<dbReference type="GO" id="GO:0004534">
    <property type="term" value="F:5'-3' RNA exonuclease activity"/>
    <property type="evidence" value="ECO:0007669"/>
    <property type="project" value="TreeGrafter"/>
</dbReference>
<dbReference type="GO" id="GO:0035312">
    <property type="term" value="F:5'-3' DNA exonuclease activity"/>
    <property type="evidence" value="ECO:0007669"/>
    <property type="project" value="TreeGrafter"/>
</dbReference>
<dbReference type="Gene3D" id="3.20.20.140">
    <property type="entry name" value="Metal-dependent hydrolases"/>
    <property type="match status" value="1"/>
</dbReference>
<sequence>MIIDTHVHENKYSFDSFLDFKESIELAKFMGIDGLCITNHDNNTLRNDIGDSAKINGVLVIVGAEVLTYEGDILVFGLKDIPKEMVSAEELLTLVKKHNGAAVAAHPFRNNNRGMGENMRKVSHLLTGIESFNGSTYSYHNLQSYALATELNIPSLGASDAHRLEKLGVYATKFHDRIRDHKDFIEALKTGNFHPVMRKDGEYKDIDYFYEDHIIQPKRVSTIK</sequence>
<protein>
    <recommendedName>
        <fullName evidence="1">PHP domain-containing protein</fullName>
    </recommendedName>
</protein>
<dbReference type="AlphaFoldDB" id="A0A1M4ZQV6"/>